<dbReference type="RefSeq" id="WP_133444379.1">
    <property type="nucleotide sequence ID" value="NZ_SCWB01000015.1"/>
</dbReference>
<evidence type="ECO:0000256" key="3">
    <source>
        <dbReference type="ARBA" id="ARBA00022475"/>
    </source>
</evidence>
<feature type="transmembrane region" description="Helical" evidence="7">
    <location>
        <begin position="87"/>
        <end position="108"/>
    </location>
</feature>
<dbReference type="GO" id="GO:0005886">
    <property type="term" value="C:plasma membrane"/>
    <property type="evidence" value="ECO:0007669"/>
    <property type="project" value="UniProtKB-SubCell"/>
</dbReference>
<reference evidence="8 9" key="1">
    <citation type="submission" date="2019-01" db="EMBL/GenBank/DDBJ databases">
        <title>Draft genome sequences of the type strains of six Macrococcus species.</title>
        <authorList>
            <person name="Mazhar S."/>
            <person name="Altermann E."/>
            <person name="Hill C."/>
            <person name="Mcauliffe O."/>
        </authorList>
    </citation>
    <scope>NUCLEOTIDE SEQUENCE [LARGE SCALE GENOMIC DNA]</scope>
    <source>
        <strain evidence="8 9">CCM4815</strain>
    </source>
</reference>
<evidence type="ECO:0000313" key="9">
    <source>
        <dbReference type="Proteomes" id="UP000294802"/>
    </source>
</evidence>
<name>A0A4R6BSV2_9STAP</name>
<evidence type="ECO:0000256" key="1">
    <source>
        <dbReference type="ARBA" id="ARBA00004651"/>
    </source>
</evidence>
<dbReference type="InterPro" id="IPR050968">
    <property type="entry name" value="Cytochrome_c_oxidase_bac_sub4"/>
</dbReference>
<feature type="transmembrane region" description="Helical" evidence="7">
    <location>
        <begin position="120"/>
        <end position="141"/>
    </location>
</feature>
<evidence type="ECO:0000256" key="4">
    <source>
        <dbReference type="ARBA" id="ARBA00022692"/>
    </source>
</evidence>
<evidence type="ECO:0000256" key="2">
    <source>
        <dbReference type="ARBA" id="ARBA00008079"/>
    </source>
</evidence>
<comment type="similarity">
    <text evidence="2">Belongs to the cytochrome c oxidase bacterial subunit 4 family.</text>
</comment>
<evidence type="ECO:0000256" key="6">
    <source>
        <dbReference type="ARBA" id="ARBA00023136"/>
    </source>
</evidence>
<gene>
    <name evidence="8" type="ORF">ERX29_09130</name>
</gene>
<evidence type="ECO:0000256" key="7">
    <source>
        <dbReference type="SAM" id="Phobius"/>
    </source>
</evidence>
<sequence length="147" mass="17173">MSNYDNKRVINEQQVTEHVKVRDVDTVESHQDTVSHSHAPAFNRTRFEYEKRVRTEEMRMQVTTFAVMIFLTFIAFAMVAGGLHRDFVIPVISLLALIQVILQFFYFMHMKHKGHDIAKIFMLFGFFLALTFVVTALYLVWLGSPLK</sequence>
<dbReference type="EMBL" id="SCWB01000015">
    <property type="protein sequence ID" value="TDM07368.1"/>
    <property type="molecule type" value="Genomic_DNA"/>
</dbReference>
<evidence type="ECO:0000256" key="5">
    <source>
        <dbReference type="ARBA" id="ARBA00022989"/>
    </source>
</evidence>
<dbReference type="PANTHER" id="PTHR36835">
    <property type="entry name" value="CYTOCHROME BO(3) UBIQUINOL OXIDASE SUBUNIT 4"/>
    <property type="match status" value="1"/>
</dbReference>
<comment type="subcellular location">
    <subcellularLocation>
        <location evidence="1">Cell membrane</location>
        <topology evidence="1">Multi-pass membrane protein</topology>
    </subcellularLocation>
</comment>
<dbReference type="GO" id="GO:0019646">
    <property type="term" value="P:aerobic electron transport chain"/>
    <property type="evidence" value="ECO:0007669"/>
    <property type="project" value="TreeGrafter"/>
</dbReference>
<dbReference type="PANTHER" id="PTHR36835:SF1">
    <property type="entry name" value="CYTOCHROME BO(3) UBIQUINOL OXIDASE SUBUNIT 4"/>
    <property type="match status" value="1"/>
</dbReference>
<keyword evidence="3" id="KW-1003">Cell membrane</keyword>
<dbReference type="Proteomes" id="UP000294802">
    <property type="component" value="Unassembled WGS sequence"/>
</dbReference>
<dbReference type="OrthoDB" id="2989516at2"/>
<keyword evidence="6 7" id="KW-0472">Membrane</keyword>
<organism evidence="8 9">
    <name type="scientific">Macrococcus lamae</name>
    <dbReference type="NCBI Taxonomy" id="198484"/>
    <lineage>
        <taxon>Bacteria</taxon>
        <taxon>Bacillati</taxon>
        <taxon>Bacillota</taxon>
        <taxon>Bacilli</taxon>
        <taxon>Bacillales</taxon>
        <taxon>Staphylococcaceae</taxon>
        <taxon>Macrococcus</taxon>
    </lineage>
</organism>
<dbReference type="GO" id="GO:0015078">
    <property type="term" value="F:proton transmembrane transporter activity"/>
    <property type="evidence" value="ECO:0007669"/>
    <property type="project" value="TreeGrafter"/>
</dbReference>
<dbReference type="GO" id="GO:0015990">
    <property type="term" value="P:electron transport coupled proton transport"/>
    <property type="evidence" value="ECO:0007669"/>
    <property type="project" value="TreeGrafter"/>
</dbReference>
<dbReference type="GO" id="GO:0009319">
    <property type="term" value="C:cytochrome o ubiquinol oxidase complex"/>
    <property type="evidence" value="ECO:0007669"/>
    <property type="project" value="TreeGrafter"/>
</dbReference>
<feature type="transmembrane region" description="Helical" evidence="7">
    <location>
        <begin position="62"/>
        <end position="81"/>
    </location>
</feature>
<comment type="caution">
    <text evidence="8">The sequence shown here is derived from an EMBL/GenBank/DDBJ whole genome shotgun (WGS) entry which is preliminary data.</text>
</comment>
<dbReference type="GO" id="GO:0009486">
    <property type="term" value="F:cytochrome bo3 ubiquinol oxidase activity"/>
    <property type="evidence" value="ECO:0007669"/>
    <property type="project" value="TreeGrafter"/>
</dbReference>
<accession>A0A4R6BSV2</accession>
<dbReference type="InterPro" id="IPR005171">
    <property type="entry name" value="Cyt_c_oxidase_su4_prok"/>
</dbReference>
<dbReference type="AlphaFoldDB" id="A0A4R6BSV2"/>
<proteinExistence type="inferred from homology"/>
<evidence type="ECO:0000313" key="8">
    <source>
        <dbReference type="EMBL" id="TDM07368.1"/>
    </source>
</evidence>
<keyword evidence="9" id="KW-1185">Reference proteome</keyword>
<dbReference type="Pfam" id="PF03626">
    <property type="entry name" value="COX4_pro"/>
    <property type="match status" value="1"/>
</dbReference>
<keyword evidence="4 7" id="KW-0812">Transmembrane</keyword>
<keyword evidence="5 7" id="KW-1133">Transmembrane helix</keyword>
<protein>
    <submittedName>
        <fullName evidence="8">Cytochrome B6</fullName>
    </submittedName>
</protein>